<name>A0A1G4J6W1_9SACH</name>
<evidence type="ECO:0000256" key="2">
    <source>
        <dbReference type="SAM" id="MobiDB-lite"/>
    </source>
</evidence>
<dbReference type="GO" id="GO:0008017">
    <property type="term" value="F:microtubule binding"/>
    <property type="evidence" value="ECO:0007669"/>
    <property type="project" value="InterPro"/>
</dbReference>
<dbReference type="InterPro" id="IPR007145">
    <property type="entry name" value="MAP65_Ase1_PRC1"/>
</dbReference>
<dbReference type="Proteomes" id="UP000191144">
    <property type="component" value="Chromosome D"/>
</dbReference>
<dbReference type="EMBL" id="LT598482">
    <property type="protein sequence ID" value="SCU85507.1"/>
    <property type="molecule type" value="Genomic_DNA"/>
</dbReference>
<keyword evidence="4" id="KW-1185">Reference proteome</keyword>
<dbReference type="PANTHER" id="PTHR19321">
    <property type="entry name" value="PROTEIN REGULATOR OF CYTOKINESIS 1 PRC1-RELATED"/>
    <property type="match status" value="1"/>
</dbReference>
<dbReference type="GO" id="GO:0051256">
    <property type="term" value="P:mitotic spindle midzone assembly"/>
    <property type="evidence" value="ECO:0007669"/>
    <property type="project" value="TreeGrafter"/>
</dbReference>
<proteinExistence type="predicted"/>
<dbReference type="Gene3D" id="1.20.58.1520">
    <property type="match status" value="1"/>
</dbReference>
<evidence type="ECO:0000313" key="4">
    <source>
        <dbReference type="Proteomes" id="UP000191144"/>
    </source>
</evidence>
<accession>A0A1G4J6W1</accession>
<gene>
    <name evidence="3" type="ORF">LAME_0D01618G</name>
</gene>
<dbReference type="GO" id="GO:1990023">
    <property type="term" value="C:mitotic spindle midzone"/>
    <property type="evidence" value="ECO:0007669"/>
    <property type="project" value="TreeGrafter"/>
</dbReference>
<reference evidence="4" key="1">
    <citation type="submission" date="2016-03" db="EMBL/GenBank/DDBJ databases">
        <authorList>
            <person name="Devillers Hugo."/>
        </authorList>
    </citation>
    <scope>NUCLEOTIDE SEQUENCE [LARGE SCALE GENOMIC DNA]</scope>
</reference>
<dbReference type="PANTHER" id="PTHR19321:SF41">
    <property type="entry name" value="FASCETTO-RELATED"/>
    <property type="match status" value="1"/>
</dbReference>
<protein>
    <submittedName>
        <fullName evidence="3">LAME_0D01618g1_1</fullName>
    </submittedName>
</protein>
<feature type="compositionally biased region" description="Basic residues" evidence="2">
    <location>
        <begin position="672"/>
        <end position="696"/>
    </location>
</feature>
<dbReference type="Pfam" id="PF03999">
    <property type="entry name" value="MAP65_ASE1"/>
    <property type="match status" value="1"/>
</dbReference>
<keyword evidence="1" id="KW-0175">Coiled coil</keyword>
<evidence type="ECO:0000256" key="1">
    <source>
        <dbReference type="SAM" id="Coils"/>
    </source>
</evidence>
<evidence type="ECO:0000313" key="3">
    <source>
        <dbReference type="EMBL" id="SCU85507.1"/>
    </source>
</evidence>
<dbReference type="GO" id="GO:0005737">
    <property type="term" value="C:cytoplasm"/>
    <property type="evidence" value="ECO:0007669"/>
    <property type="project" value="TreeGrafter"/>
</dbReference>
<dbReference type="AlphaFoldDB" id="A0A1G4J6W1"/>
<sequence>MDCHKHLTSSGPNIDKLRDLNENQAPKNLFSEDAFSQATTLSHHSSSTTASSLRSPLIFNNISSEATEYMRLTPVNIKNLTSPTRGPENLALVPRDESTTFTAHKDNFNLISRKLEKLLEELNVIYREIGYSNTEISDKEKLIFNHISDSITGFFEHAHQERERITKDNAVSLQVLQRILHVINDPKGTTTIPDLYTRNVVVNSSEQNPSSPKKQTSLLTRRKIISKAKNYVIKTYTPKLSTFLDSVIRLKTLAAAIEDYVPTNQDWDIQELLSVVPPLDTCSYYRGCLSSAHHDIDKTCAFIIQHRQALLSTINFNDVSDSIVERVSAVVSMFENELESRLKKALVMKKGILGLLQLLNLKPEKNLDAPTLKILKQLPDEAGALTTESGRKHSETKNLAFSNSTLEKLESVLREFKALETERRQEKQSCAHKCSQLWEKLKIPQSYIIKFESCNNDLSREAVQNYAEEYNRLQDMKKKLIKNLIQDSWTKIQELWSAMHFSNRDTAAFQEMFSTMIDRSTSLDDDEKVLETCEVEINDLEKKLAMYKPLLKLIDEFRSLQNDKLNLEKSSKDSSRLLLRNSHRILLQEEKTRKRITRHFPNVIQELIRKLQRFEEDSGRPFVVEGTRYVDIVLQQEEEILSKYPRSRVNSNFKNPATAVAVESKSTIAPRSPRKERMHPRFQPKSHRGATHRTPIRTHGTMPLKNAEHEQRSARPSYNRYMRATRMSSPIKSSETEASSTEAAHKSPSKIPTLTRSATYPKESSFFTSSLKAKPRMAMPEGLSQISVNRLNSVNNTPNIDSMNKRGKAASKSLSLSWVEKMEITEKENIIPLSLRSPVRLTDKMRSSLESPYRDADNSLYKITKSPEGKFLLNIESNATDKGGIEGEDTSMMADDDNFSNWKRERLARMNSNEGNNLDIPSSVNWETDVF</sequence>
<feature type="coiled-coil region" evidence="1">
    <location>
        <begin position="523"/>
        <end position="570"/>
    </location>
</feature>
<dbReference type="OrthoDB" id="642895at2759"/>
<feature type="coiled-coil region" evidence="1">
    <location>
        <begin position="456"/>
        <end position="483"/>
    </location>
</feature>
<organism evidence="3 4">
    <name type="scientific">Lachancea meyersii CBS 8951</name>
    <dbReference type="NCBI Taxonomy" id="1266667"/>
    <lineage>
        <taxon>Eukaryota</taxon>
        <taxon>Fungi</taxon>
        <taxon>Dikarya</taxon>
        <taxon>Ascomycota</taxon>
        <taxon>Saccharomycotina</taxon>
        <taxon>Saccharomycetes</taxon>
        <taxon>Saccharomycetales</taxon>
        <taxon>Saccharomycetaceae</taxon>
        <taxon>Lachancea</taxon>
    </lineage>
</organism>
<feature type="region of interest" description="Disordered" evidence="2">
    <location>
        <begin position="660"/>
        <end position="700"/>
    </location>
</feature>
<feature type="region of interest" description="Disordered" evidence="2">
    <location>
        <begin position="727"/>
        <end position="755"/>
    </location>
</feature>